<name>A0A2G5TPM8_9PELO</name>
<proteinExistence type="predicted"/>
<dbReference type="PANTHER" id="PTHR22941">
    <property type="entry name" value="SERPENTINE RECEPTOR"/>
    <property type="match status" value="1"/>
</dbReference>
<organism evidence="2 3">
    <name type="scientific">Caenorhabditis nigoni</name>
    <dbReference type="NCBI Taxonomy" id="1611254"/>
    <lineage>
        <taxon>Eukaryota</taxon>
        <taxon>Metazoa</taxon>
        <taxon>Ecdysozoa</taxon>
        <taxon>Nematoda</taxon>
        <taxon>Chromadorea</taxon>
        <taxon>Rhabditida</taxon>
        <taxon>Rhabditina</taxon>
        <taxon>Rhabditomorpha</taxon>
        <taxon>Rhabditoidea</taxon>
        <taxon>Rhabditidae</taxon>
        <taxon>Peloderinae</taxon>
        <taxon>Caenorhabditis</taxon>
    </lineage>
</organism>
<accession>A0A2G5TPM8</accession>
<reference evidence="3" key="1">
    <citation type="submission" date="2017-10" db="EMBL/GenBank/DDBJ databases">
        <title>Rapid genome shrinkage in a self-fertile nematode reveals novel sperm competition proteins.</title>
        <authorList>
            <person name="Yin D."/>
            <person name="Schwarz E.M."/>
            <person name="Thomas C.G."/>
            <person name="Felde R.L."/>
            <person name="Korf I.F."/>
            <person name="Cutter A.D."/>
            <person name="Schartner C.M."/>
            <person name="Ralston E.J."/>
            <person name="Meyer B.J."/>
            <person name="Haag E.S."/>
        </authorList>
    </citation>
    <scope>NUCLEOTIDE SEQUENCE [LARGE SCALE GENOMIC DNA]</scope>
    <source>
        <strain evidence="3">JU1422</strain>
    </source>
</reference>
<dbReference type="Proteomes" id="UP000230233">
    <property type="component" value="Chromosome V"/>
</dbReference>
<sequence length="169" mass="19349">MTLPCVSDYVHQAKIFTLTEDYTYTVGVLSGLLFFGFLEAATFLACLKTCIIKNLKSKRLSSTTLKLQVKFLIALEIQTFAPLLMMVIPLAYSAIVIIYNYYNQAYMNIVIAIETTHGLFSTLTMIFVHQPYRMALFQMFCSKLSKKNRIESDSRYRPREPGTNRISIV</sequence>
<evidence type="ECO:0000313" key="3">
    <source>
        <dbReference type="Proteomes" id="UP000230233"/>
    </source>
</evidence>
<evidence type="ECO:0000313" key="2">
    <source>
        <dbReference type="EMBL" id="PIC29260.1"/>
    </source>
</evidence>
<keyword evidence="1" id="KW-1133">Transmembrane helix</keyword>
<evidence type="ECO:0000256" key="1">
    <source>
        <dbReference type="SAM" id="Phobius"/>
    </source>
</evidence>
<gene>
    <name evidence="2" type="primary">Cnig_chr_V.g20908</name>
    <name evidence="2" type="ORF">B9Z55_020908</name>
</gene>
<keyword evidence="3" id="KW-1185">Reference proteome</keyword>
<keyword evidence="1" id="KW-0812">Transmembrane</keyword>
<dbReference type="Pfam" id="PF10318">
    <property type="entry name" value="7TM_GPCR_Srh"/>
    <property type="match status" value="1"/>
</dbReference>
<protein>
    <recommendedName>
        <fullName evidence="4">Serpentine Receptor, class H</fullName>
    </recommendedName>
</protein>
<feature type="transmembrane region" description="Helical" evidence="1">
    <location>
        <begin position="28"/>
        <end position="51"/>
    </location>
</feature>
<dbReference type="AlphaFoldDB" id="A0A2G5TPM8"/>
<comment type="caution">
    <text evidence="2">The sequence shown here is derived from an EMBL/GenBank/DDBJ whole genome shotgun (WGS) entry which is preliminary data.</text>
</comment>
<dbReference type="SUPFAM" id="SSF81321">
    <property type="entry name" value="Family A G protein-coupled receptor-like"/>
    <property type="match status" value="1"/>
</dbReference>
<keyword evidence="1" id="KW-0472">Membrane</keyword>
<dbReference type="PANTHER" id="PTHR22941:SF2">
    <property type="entry name" value="SERPENTINE RECEPTOR, CLASS H-RELATED"/>
    <property type="match status" value="1"/>
</dbReference>
<dbReference type="InterPro" id="IPR053220">
    <property type="entry name" value="Nematode_rcpt-like_serp_H"/>
</dbReference>
<feature type="transmembrane region" description="Helical" evidence="1">
    <location>
        <begin position="71"/>
        <end position="99"/>
    </location>
</feature>
<evidence type="ECO:0008006" key="4">
    <source>
        <dbReference type="Google" id="ProtNLM"/>
    </source>
</evidence>
<dbReference type="InterPro" id="IPR019422">
    <property type="entry name" value="7TM_GPCR_serpentine_rcpt_Srh"/>
</dbReference>
<feature type="transmembrane region" description="Helical" evidence="1">
    <location>
        <begin position="105"/>
        <end position="128"/>
    </location>
</feature>
<dbReference type="EMBL" id="PDUG01000005">
    <property type="protein sequence ID" value="PIC29260.1"/>
    <property type="molecule type" value="Genomic_DNA"/>
</dbReference>
<dbReference type="OrthoDB" id="5822701at2759"/>